<feature type="compositionally biased region" description="Basic and acidic residues" evidence="10">
    <location>
        <begin position="417"/>
        <end position="426"/>
    </location>
</feature>
<evidence type="ECO:0000256" key="8">
    <source>
        <dbReference type="ARBA" id="ARBA00023180"/>
    </source>
</evidence>
<feature type="region of interest" description="Disordered" evidence="10">
    <location>
        <begin position="295"/>
        <end position="479"/>
    </location>
</feature>
<evidence type="ECO:0000256" key="7">
    <source>
        <dbReference type="ARBA" id="ARBA00023157"/>
    </source>
</evidence>
<evidence type="ECO:0000259" key="11">
    <source>
        <dbReference type="Pfam" id="PF00135"/>
    </source>
</evidence>
<sequence>APANAGRRRAYSGGYGSGGYTSGYSSGSSYAQQSTYSQQSGSDFGQLSHTQGQLQADSDEETQQDVDLVDYGDTDSIKFGADISGENKRSRTKWRTVSSSDASDLQALGSGTGSAYGQKEGWSSQSSWSSQSGAATQQAVSDSEVDSLLQGLQGEAKGTNLTKTGSLGPGHTYTYQRRVYNYTSGVGGVGGGSKPYVSCATRTCGSAFRYNQTRNLTGARNVHTQQSSQTHGTQGLVVGCSGVSCTQNQGQNLNQGSTSPGQVVGCSGVSCTQNQGQYLNQGSTTYVHQSSNLQSVNTGSVDESQNQLAGGVSTESRQPRATRQPPLYYQQSQHQGSQQIYQQSQSRETPTREYPQYPRETPIGEYPQYPRETPTREYPQYPRETPTRESPREYSQYPRETPTRESPREYPQQPRETPTRESRREYPQYPRETPTRESPREYPQYQRETPTRESPREYQSPSPTPGRPSRQEAAQTDVTCSNGVIKGQLITTAIGKEVYVFLGIPFARPPVGNLRFKRPEPVDNWDEPLIARTLPPACLQVNSSAFPDNPGEGQWNPASVSEDCLYLNIWVPANVFRSRDVQLSEVLFWIYGGGFFSGSASLDIYNGAVLASEKDIIVVSAQYRLGPLGFLYFNTPDAPGNVGLLDQIEALKWVNRNIQYFGGSRDEVTLMGESAGGASVSMHLISPLSRGLFNRAVLQSGVLSASWALKTPVEAEKNSLEIARLVGCDITKDKAEVIECLRNVDGTDITFNQFKLLKFLSFPFVPTTDGYSIPSCPLGMLEKSSVKRVDVLVGTNKDEGTYFLMYEYQRYLGNRANPQITYDKFLEMITGTVGTIHTAAETEAITNYYTNWKNPEDGNVNLQRLSDAVSDAYFVCPMREFADTWSKKGLNVYQYRFTHRTSTNPWPEWTGVMHSDELEYFFGAPLREPERFTVQEKQLSVHMMNLLASFVKTGVPSTRWQKYTEQRPTYVDLNADQITDEVAPTLGPRANECAFWTKILPAVTGFSSCSSRRDDTDTIALIERLSASICVSNDGNGAGTVKKNGGVSRTSRASSSKRTRLANIQNECQC</sequence>
<evidence type="ECO:0000256" key="10">
    <source>
        <dbReference type="SAM" id="MobiDB-lite"/>
    </source>
</evidence>
<evidence type="ECO:0000256" key="5">
    <source>
        <dbReference type="ARBA" id="ARBA00022801"/>
    </source>
</evidence>
<dbReference type="GO" id="GO:0003990">
    <property type="term" value="F:acetylcholinesterase activity"/>
    <property type="evidence" value="ECO:0007669"/>
    <property type="project" value="UniProtKB-EC"/>
</dbReference>
<organism evidence="12 13">
    <name type="scientific">Allacma fusca</name>
    <dbReference type="NCBI Taxonomy" id="39272"/>
    <lineage>
        <taxon>Eukaryota</taxon>
        <taxon>Metazoa</taxon>
        <taxon>Ecdysozoa</taxon>
        <taxon>Arthropoda</taxon>
        <taxon>Hexapoda</taxon>
        <taxon>Collembola</taxon>
        <taxon>Symphypleona</taxon>
        <taxon>Sminthuridae</taxon>
        <taxon>Allacma</taxon>
    </lineage>
</organism>
<keyword evidence="4" id="KW-0719">Serine esterase</keyword>
<evidence type="ECO:0000256" key="6">
    <source>
        <dbReference type="ARBA" id="ARBA00022867"/>
    </source>
</evidence>
<feature type="compositionally biased region" description="Low complexity" evidence="10">
    <location>
        <begin position="22"/>
        <end position="42"/>
    </location>
</feature>
<dbReference type="Proteomes" id="UP000708208">
    <property type="component" value="Unassembled WGS sequence"/>
</dbReference>
<comment type="caution">
    <text evidence="12">The sequence shown here is derived from an EMBL/GenBank/DDBJ whole genome shotgun (WGS) entry which is preliminary data.</text>
</comment>
<dbReference type="Pfam" id="PF00135">
    <property type="entry name" value="COesterase"/>
    <property type="match status" value="1"/>
</dbReference>
<evidence type="ECO:0000313" key="12">
    <source>
        <dbReference type="EMBL" id="CAG7837968.1"/>
    </source>
</evidence>
<dbReference type="EC" id="3.1.1.7" evidence="2"/>
<gene>
    <name evidence="12" type="ORF">AFUS01_LOCUS46993</name>
</gene>
<dbReference type="InterPro" id="IPR019819">
    <property type="entry name" value="Carboxylesterase_B_CS"/>
</dbReference>
<keyword evidence="8" id="KW-0325">Glycoprotein</keyword>
<feature type="compositionally biased region" description="Basic residues" evidence="10">
    <location>
        <begin position="1"/>
        <end position="10"/>
    </location>
</feature>
<dbReference type="PROSITE" id="PS00941">
    <property type="entry name" value="CARBOXYLESTERASE_B_2"/>
    <property type="match status" value="1"/>
</dbReference>
<dbReference type="CDD" id="cd00312">
    <property type="entry name" value="Esterase_lipase"/>
    <property type="match status" value="1"/>
</dbReference>
<feature type="compositionally biased region" description="Polar residues" evidence="10">
    <location>
        <begin position="295"/>
        <end position="321"/>
    </location>
</feature>
<feature type="region of interest" description="Disordered" evidence="10">
    <location>
        <begin position="1"/>
        <end position="146"/>
    </location>
</feature>
<comment type="similarity">
    <text evidence="1">Belongs to the type-B carboxylesterase/lipase family.</text>
</comment>
<keyword evidence="13" id="KW-1185">Reference proteome</keyword>
<evidence type="ECO:0000256" key="2">
    <source>
        <dbReference type="ARBA" id="ARBA00013276"/>
    </source>
</evidence>
<dbReference type="OrthoDB" id="9000293at2759"/>
<accession>A0A8J2LTU3</accession>
<dbReference type="EMBL" id="CAJVCH010571611">
    <property type="protein sequence ID" value="CAG7837968.1"/>
    <property type="molecule type" value="Genomic_DNA"/>
</dbReference>
<keyword evidence="7" id="KW-1015">Disulfide bond</keyword>
<dbReference type="PROSITE" id="PS00122">
    <property type="entry name" value="CARBOXYLESTERASE_B_1"/>
    <property type="match status" value="1"/>
</dbReference>
<evidence type="ECO:0000256" key="3">
    <source>
        <dbReference type="ARBA" id="ARBA00020419"/>
    </source>
</evidence>
<dbReference type="PANTHER" id="PTHR43918">
    <property type="entry name" value="ACETYLCHOLINESTERASE"/>
    <property type="match status" value="1"/>
</dbReference>
<evidence type="ECO:0000256" key="4">
    <source>
        <dbReference type="ARBA" id="ARBA00022487"/>
    </source>
</evidence>
<dbReference type="FunFam" id="3.40.50.1820:FF:000029">
    <property type="entry name" value="Acetylcholinesterase"/>
    <property type="match status" value="1"/>
</dbReference>
<dbReference type="GO" id="GO:0019695">
    <property type="term" value="P:choline metabolic process"/>
    <property type="evidence" value="ECO:0007669"/>
    <property type="project" value="TreeGrafter"/>
</dbReference>
<feature type="compositionally biased region" description="Acidic residues" evidence="10">
    <location>
        <begin position="57"/>
        <end position="73"/>
    </location>
</feature>
<feature type="compositionally biased region" description="Polar residues" evidence="10">
    <location>
        <begin position="43"/>
        <end position="56"/>
    </location>
</feature>
<evidence type="ECO:0000256" key="9">
    <source>
        <dbReference type="ARBA" id="ARBA00048484"/>
    </source>
</evidence>
<dbReference type="InterPro" id="IPR050654">
    <property type="entry name" value="AChE-related_enzymes"/>
</dbReference>
<dbReference type="PANTHER" id="PTHR43918:SF4">
    <property type="entry name" value="CARBOXYLIC ESTER HYDROLASE"/>
    <property type="match status" value="1"/>
</dbReference>
<dbReference type="AlphaFoldDB" id="A0A8J2LTU3"/>
<name>A0A8J2LTU3_9HEXA</name>
<feature type="domain" description="Carboxylesterase type B" evidence="11">
    <location>
        <begin position="476"/>
        <end position="996"/>
    </location>
</feature>
<feature type="compositionally biased region" description="Low complexity" evidence="10">
    <location>
        <begin position="122"/>
        <end position="132"/>
    </location>
</feature>
<comment type="catalytic activity">
    <reaction evidence="9">
        <text>acetylcholine + H2O = choline + acetate + H(+)</text>
        <dbReference type="Rhea" id="RHEA:17561"/>
        <dbReference type="ChEBI" id="CHEBI:15354"/>
        <dbReference type="ChEBI" id="CHEBI:15355"/>
        <dbReference type="ChEBI" id="CHEBI:15377"/>
        <dbReference type="ChEBI" id="CHEBI:15378"/>
        <dbReference type="ChEBI" id="CHEBI:30089"/>
        <dbReference type="EC" id="3.1.1.7"/>
    </reaction>
</comment>
<evidence type="ECO:0000313" key="13">
    <source>
        <dbReference type="Proteomes" id="UP000708208"/>
    </source>
</evidence>
<dbReference type="GO" id="GO:0005615">
    <property type="term" value="C:extracellular space"/>
    <property type="evidence" value="ECO:0007669"/>
    <property type="project" value="TreeGrafter"/>
</dbReference>
<reference evidence="12" key="1">
    <citation type="submission" date="2021-06" db="EMBL/GenBank/DDBJ databases">
        <authorList>
            <person name="Hodson N. C."/>
            <person name="Mongue J. A."/>
            <person name="Jaron S. K."/>
        </authorList>
    </citation>
    <scope>NUCLEOTIDE SEQUENCE</scope>
</reference>
<dbReference type="GO" id="GO:0006581">
    <property type="term" value="P:acetylcholine catabolic process"/>
    <property type="evidence" value="ECO:0007669"/>
    <property type="project" value="TreeGrafter"/>
</dbReference>
<feature type="compositionally biased region" description="Low complexity" evidence="10">
    <location>
        <begin position="328"/>
        <end position="346"/>
    </location>
</feature>
<keyword evidence="6" id="KW-0531">Neurotransmitter degradation</keyword>
<keyword evidence="5" id="KW-0378">Hydrolase</keyword>
<dbReference type="InterPro" id="IPR002018">
    <property type="entry name" value="CarbesteraseB"/>
</dbReference>
<feature type="non-terminal residue" evidence="12">
    <location>
        <position position="1070"/>
    </location>
</feature>
<dbReference type="InterPro" id="IPR019826">
    <property type="entry name" value="Carboxylesterase_B_AS"/>
</dbReference>
<dbReference type="GO" id="GO:0005886">
    <property type="term" value="C:plasma membrane"/>
    <property type="evidence" value="ECO:0007669"/>
    <property type="project" value="TreeGrafter"/>
</dbReference>
<protein>
    <recommendedName>
        <fullName evidence="3">Acetylcholinesterase</fullName>
        <ecNumber evidence="2">3.1.1.7</ecNumber>
    </recommendedName>
</protein>
<proteinExistence type="inferred from homology"/>
<evidence type="ECO:0000256" key="1">
    <source>
        <dbReference type="ARBA" id="ARBA00005964"/>
    </source>
</evidence>